<name>A0A1C6W4H7_9ACTN</name>
<protein>
    <submittedName>
        <fullName evidence="1">Uncharacterized protein</fullName>
    </submittedName>
</protein>
<dbReference type="AlphaFoldDB" id="A0A1C6W4H7"/>
<sequence>MAPMSLDPTGAGRRRWTMRWKAPLNAFQIAFRGPAHPGQPLTTSTTKISR</sequence>
<evidence type="ECO:0000313" key="2">
    <source>
        <dbReference type="Proteomes" id="UP000199343"/>
    </source>
</evidence>
<proteinExistence type="predicted"/>
<dbReference type="Proteomes" id="UP000199343">
    <property type="component" value="Unassembled WGS sequence"/>
</dbReference>
<gene>
    <name evidence="1" type="ORF">GA0070608_5697</name>
</gene>
<evidence type="ECO:0000313" key="1">
    <source>
        <dbReference type="EMBL" id="SCL73416.1"/>
    </source>
</evidence>
<dbReference type="EMBL" id="FMIC01000002">
    <property type="protein sequence ID" value="SCL73416.1"/>
    <property type="molecule type" value="Genomic_DNA"/>
</dbReference>
<accession>A0A1C6W4H7</accession>
<organism evidence="1 2">
    <name type="scientific">Micromonospora peucetia</name>
    <dbReference type="NCBI Taxonomy" id="47871"/>
    <lineage>
        <taxon>Bacteria</taxon>
        <taxon>Bacillati</taxon>
        <taxon>Actinomycetota</taxon>
        <taxon>Actinomycetes</taxon>
        <taxon>Micromonosporales</taxon>
        <taxon>Micromonosporaceae</taxon>
        <taxon>Micromonospora</taxon>
    </lineage>
</organism>
<reference evidence="1 2" key="1">
    <citation type="submission" date="2016-06" db="EMBL/GenBank/DDBJ databases">
        <authorList>
            <person name="Kjaerup R.B."/>
            <person name="Dalgaard T.S."/>
            <person name="Juul-Madsen H.R."/>
        </authorList>
    </citation>
    <scope>NUCLEOTIDE SEQUENCE [LARGE SCALE GENOMIC DNA]</scope>
    <source>
        <strain evidence="1 2">DSM 43363</strain>
    </source>
</reference>